<reference evidence="4 5" key="1">
    <citation type="submission" date="2019-05" db="EMBL/GenBank/DDBJ databases">
        <authorList>
            <consortium name="Science for Life Laboratories"/>
        </authorList>
    </citation>
    <scope>NUCLEOTIDE SEQUENCE [LARGE SCALE GENOMIC DNA]</scope>
    <source>
        <strain evidence="4">Soil9</strain>
    </source>
</reference>
<dbReference type="SUPFAM" id="SSF54523">
    <property type="entry name" value="Pili subunits"/>
    <property type="match status" value="1"/>
</dbReference>
<dbReference type="PANTHER" id="PTHR30093:SF2">
    <property type="entry name" value="TYPE II SECRETION SYSTEM PROTEIN H"/>
    <property type="match status" value="1"/>
</dbReference>
<dbReference type="PANTHER" id="PTHR30093">
    <property type="entry name" value="GENERAL SECRETION PATHWAY PROTEIN G"/>
    <property type="match status" value="1"/>
</dbReference>
<keyword evidence="2" id="KW-0812">Transmembrane</keyword>
<evidence type="ECO:0000259" key="3">
    <source>
        <dbReference type="Pfam" id="PF07596"/>
    </source>
</evidence>
<keyword evidence="1" id="KW-0488">Methylation</keyword>
<dbReference type="GO" id="GO:0015627">
    <property type="term" value="C:type II protein secretion system complex"/>
    <property type="evidence" value="ECO:0007669"/>
    <property type="project" value="InterPro"/>
</dbReference>
<dbReference type="RefSeq" id="WP_162671104.1">
    <property type="nucleotide sequence ID" value="NZ_LR593886.1"/>
</dbReference>
<name>A0A6P2D8C6_9BACT</name>
<dbReference type="Pfam" id="PF07596">
    <property type="entry name" value="SBP_bac_10"/>
    <property type="match status" value="1"/>
</dbReference>
<gene>
    <name evidence="4" type="ORF">SOIL9_08330</name>
</gene>
<dbReference type="PRINTS" id="PR00813">
    <property type="entry name" value="BCTERIALGSPG"/>
</dbReference>
<dbReference type="InterPro" id="IPR045584">
    <property type="entry name" value="Pilin-like"/>
</dbReference>
<dbReference type="GO" id="GO:0015628">
    <property type="term" value="P:protein secretion by the type II secretion system"/>
    <property type="evidence" value="ECO:0007669"/>
    <property type="project" value="InterPro"/>
</dbReference>
<protein>
    <recommendedName>
        <fullName evidence="3">DUF1559 domain-containing protein</fullName>
    </recommendedName>
</protein>
<feature type="domain" description="DUF1559" evidence="3">
    <location>
        <begin position="31"/>
        <end position="124"/>
    </location>
</feature>
<sequence>MLRRAAFTLIELLVVIAIISVLVGLLLPAVQKAREAAARVSCANNLKQIGLAMHLYEHTNNHYPPSSLERGRATWAVLVLPYLEQDNLYRTWDLSRTYHEQTPVARETVVKTYFCPSRRSSSGALSVSGDVVPTDPLRVHRPGALGDYAVVVDKSGHDAPEET</sequence>
<dbReference type="Proteomes" id="UP000464178">
    <property type="component" value="Chromosome"/>
</dbReference>
<proteinExistence type="predicted"/>
<accession>A0A6P2D8C6</accession>
<dbReference type="EMBL" id="LR593886">
    <property type="protein sequence ID" value="VTR97213.1"/>
    <property type="molecule type" value="Genomic_DNA"/>
</dbReference>
<dbReference type="NCBIfam" id="TIGR02532">
    <property type="entry name" value="IV_pilin_GFxxxE"/>
    <property type="match status" value="1"/>
</dbReference>
<dbReference type="AlphaFoldDB" id="A0A6P2D8C6"/>
<feature type="transmembrane region" description="Helical" evidence="2">
    <location>
        <begin position="6"/>
        <end position="30"/>
    </location>
</feature>
<keyword evidence="2" id="KW-0472">Membrane</keyword>
<evidence type="ECO:0000313" key="5">
    <source>
        <dbReference type="Proteomes" id="UP000464178"/>
    </source>
</evidence>
<dbReference type="InterPro" id="IPR012902">
    <property type="entry name" value="N_methyl_site"/>
</dbReference>
<dbReference type="Gene3D" id="3.30.700.10">
    <property type="entry name" value="Glycoprotein, Type 4 Pilin"/>
    <property type="match status" value="1"/>
</dbReference>
<keyword evidence="5" id="KW-1185">Reference proteome</keyword>
<dbReference type="InterPro" id="IPR011453">
    <property type="entry name" value="DUF1559"/>
</dbReference>
<dbReference type="KEGG" id="gms:SOIL9_08330"/>
<dbReference type="InterPro" id="IPR000983">
    <property type="entry name" value="Bac_GSPG_pilin"/>
</dbReference>
<keyword evidence="2" id="KW-1133">Transmembrane helix</keyword>
<evidence type="ECO:0000313" key="4">
    <source>
        <dbReference type="EMBL" id="VTR97213.1"/>
    </source>
</evidence>
<organism evidence="4 5">
    <name type="scientific">Gemmata massiliana</name>
    <dbReference type="NCBI Taxonomy" id="1210884"/>
    <lineage>
        <taxon>Bacteria</taxon>
        <taxon>Pseudomonadati</taxon>
        <taxon>Planctomycetota</taxon>
        <taxon>Planctomycetia</taxon>
        <taxon>Gemmatales</taxon>
        <taxon>Gemmataceae</taxon>
        <taxon>Gemmata</taxon>
    </lineage>
</organism>
<evidence type="ECO:0000256" key="2">
    <source>
        <dbReference type="SAM" id="Phobius"/>
    </source>
</evidence>
<dbReference type="Pfam" id="PF07963">
    <property type="entry name" value="N_methyl"/>
    <property type="match status" value="1"/>
</dbReference>
<evidence type="ECO:0000256" key="1">
    <source>
        <dbReference type="ARBA" id="ARBA00022481"/>
    </source>
</evidence>